<dbReference type="EMBL" id="CAJVRL010000057">
    <property type="protein sequence ID" value="CAG8954540.1"/>
    <property type="molecule type" value="Genomic_DNA"/>
</dbReference>
<evidence type="ECO:0000313" key="2">
    <source>
        <dbReference type="Proteomes" id="UP000696280"/>
    </source>
</evidence>
<proteinExistence type="predicted"/>
<dbReference type="AlphaFoldDB" id="A0A9N9KYQ6"/>
<comment type="caution">
    <text evidence="1">The sequence shown here is derived from an EMBL/GenBank/DDBJ whole genome shotgun (WGS) entry which is preliminary data.</text>
</comment>
<reference evidence="1" key="1">
    <citation type="submission" date="2021-07" db="EMBL/GenBank/DDBJ databases">
        <authorList>
            <person name="Durling M."/>
        </authorList>
    </citation>
    <scope>NUCLEOTIDE SEQUENCE</scope>
</reference>
<keyword evidence="2" id="KW-1185">Reference proteome</keyword>
<evidence type="ECO:0000313" key="1">
    <source>
        <dbReference type="EMBL" id="CAG8954540.1"/>
    </source>
</evidence>
<dbReference type="Proteomes" id="UP000696280">
    <property type="component" value="Unassembled WGS sequence"/>
</dbReference>
<protein>
    <submittedName>
        <fullName evidence="1">Uncharacterized protein</fullName>
    </submittedName>
</protein>
<organism evidence="1 2">
    <name type="scientific">Hymenoscyphus fraxineus</name>
    <dbReference type="NCBI Taxonomy" id="746836"/>
    <lineage>
        <taxon>Eukaryota</taxon>
        <taxon>Fungi</taxon>
        <taxon>Dikarya</taxon>
        <taxon>Ascomycota</taxon>
        <taxon>Pezizomycotina</taxon>
        <taxon>Leotiomycetes</taxon>
        <taxon>Helotiales</taxon>
        <taxon>Helotiaceae</taxon>
        <taxon>Hymenoscyphus</taxon>
    </lineage>
</organism>
<gene>
    <name evidence="1" type="ORF">HYFRA_00004455</name>
</gene>
<name>A0A9N9KYQ6_9HELO</name>
<accession>A0A9N9KYQ6</accession>
<sequence length="303" mass="33470">MAIGLVASRNGLFQEFGRYNILTGPSSISEDVWAELCVSLTSATILHNLLSQRTRPLSGPKRSDLLYSPTSTSILRTGDQLVIPSQQTNLLPSRIQEVDIDHPKASFNLIRDRSVCSCTSSVLVLSRPESCRRLLIPDFAVASHPQVEITPAGPPPKKRASPSVPPDRVWNIITRLAPPTHTSPVLFSFHSHSFLRCVLPHVTSARGTITFLGRIGTTGVHRWMSCKWSIFHATWNRGHDPSSRYSIAPTLQDPDMTASMEGFNASALNFSEPSLSASMSPDRKHRLLLPFSSHPPSTLDRRH</sequence>